<dbReference type="NCBIfam" id="NF007620">
    <property type="entry name" value="PRK10271.1"/>
    <property type="match status" value="1"/>
</dbReference>
<evidence type="ECO:0000256" key="1">
    <source>
        <dbReference type="ARBA" id="ARBA00022679"/>
    </source>
</evidence>
<comment type="catalytic activity">
    <reaction evidence="5">
        <text>thiamine + ATP = thiamine phosphate + ADP + H(+)</text>
        <dbReference type="Rhea" id="RHEA:12012"/>
        <dbReference type="ChEBI" id="CHEBI:15378"/>
        <dbReference type="ChEBI" id="CHEBI:18385"/>
        <dbReference type="ChEBI" id="CHEBI:30616"/>
        <dbReference type="ChEBI" id="CHEBI:37575"/>
        <dbReference type="ChEBI" id="CHEBI:456216"/>
        <dbReference type="EC" id="2.7.1.89"/>
    </reaction>
</comment>
<feature type="domain" description="Aminoglycoside phosphotransferase" evidence="6">
    <location>
        <begin position="40"/>
        <end position="233"/>
    </location>
</feature>
<accession>A0A3N6TQU3</accession>
<organism evidence="7 8">
    <name type="scientific">Erwinia psidii</name>
    <dbReference type="NCBI Taxonomy" id="69224"/>
    <lineage>
        <taxon>Bacteria</taxon>
        <taxon>Pseudomonadati</taxon>
        <taxon>Pseudomonadota</taxon>
        <taxon>Gammaproteobacteria</taxon>
        <taxon>Enterobacterales</taxon>
        <taxon>Erwiniaceae</taxon>
        <taxon>Erwinia</taxon>
    </lineage>
</organism>
<dbReference type="GO" id="GO:0005524">
    <property type="term" value="F:ATP binding"/>
    <property type="evidence" value="ECO:0007669"/>
    <property type="project" value="UniProtKB-KW"/>
</dbReference>
<evidence type="ECO:0000256" key="4">
    <source>
        <dbReference type="ARBA" id="ARBA00022840"/>
    </source>
</evidence>
<dbReference type="RefSeq" id="WP_124233675.1">
    <property type="nucleotide sequence ID" value="NZ_RHHM01000010.1"/>
</dbReference>
<evidence type="ECO:0000256" key="5">
    <source>
        <dbReference type="HAMAP-Rule" id="MF_01604"/>
    </source>
</evidence>
<protein>
    <recommendedName>
        <fullName evidence="5">Thiamine kinase</fullName>
        <ecNumber evidence="5">2.7.1.89</ecNumber>
    </recommendedName>
</protein>
<dbReference type="InterPro" id="IPR014093">
    <property type="entry name" value="Thiamine_kinase"/>
</dbReference>
<keyword evidence="2 5" id="KW-0547">Nucleotide-binding</keyword>
<dbReference type="InterPro" id="IPR011009">
    <property type="entry name" value="Kinase-like_dom_sf"/>
</dbReference>
<reference evidence="7 8" key="1">
    <citation type="submission" date="2018-10" db="EMBL/GenBank/DDBJ databases">
        <title>Draft genome sequence for the type isolate of Erwinia psidii, agent causal of bacterial blight in guava (Psidium guajava) and wilt and die-back of Eucalyptus spp.</title>
        <authorList>
            <person name="Hermenegildo P.S."/>
            <person name="Santos S.A."/>
            <person name="Guimaraes L.M.S."/>
            <person name="Vidigal P.M.P."/>
            <person name="Pereira I.C."/>
            <person name="Badel J.L."/>
            <person name="Alfenas-Zerbini P."/>
            <person name="Ferreira M.A.S.V."/>
            <person name="Alfenas A.C."/>
        </authorList>
    </citation>
    <scope>NUCLEOTIDE SEQUENCE [LARGE SCALE GENOMIC DNA]</scope>
    <source>
        <strain evidence="7 8">IBSBF 435</strain>
    </source>
</reference>
<dbReference type="EMBL" id="RHHM01000010">
    <property type="protein sequence ID" value="RQM37622.1"/>
    <property type="molecule type" value="Genomic_DNA"/>
</dbReference>
<keyword evidence="3 5" id="KW-0418">Kinase</keyword>
<sequence length="282" mass="32505">MVSYSTDLSLERLIAQQFPAEKTAGSFFPLQGLSGNSRKIVLENATLVARHQHPDRMLPGVDRRREYTLLRKLSVSGLAPDVLGCADGWLLLTWQPGEVLSADNFAHYLLPVTECIALLHRQRLSGYRLHMLRLLEQYWQISQPHRRHCGWLKALRRLQRQGEPKPLRLGLLHMDIHAGNTVRGADGIKFIDWEYASDGDVALELAAVVMSNTLSARQAQRLTEDYARLQNMDVRALRSQMRRWQPWLNLLVASWYEMRFQQSAEMVFKTLAAESWQRVFSE</sequence>
<gene>
    <name evidence="5" type="primary">thiK</name>
    <name evidence="7" type="ORF">EB241_13895</name>
</gene>
<keyword evidence="1 5" id="KW-0808">Transferase</keyword>
<evidence type="ECO:0000313" key="7">
    <source>
        <dbReference type="EMBL" id="RQM37622.1"/>
    </source>
</evidence>
<evidence type="ECO:0000256" key="2">
    <source>
        <dbReference type="ARBA" id="ARBA00022741"/>
    </source>
</evidence>
<name>A0A3N6TQU3_9GAMM</name>
<evidence type="ECO:0000256" key="3">
    <source>
        <dbReference type="ARBA" id="ARBA00022777"/>
    </source>
</evidence>
<dbReference type="GO" id="GO:0009229">
    <property type="term" value="P:thiamine diphosphate biosynthetic process"/>
    <property type="evidence" value="ECO:0007669"/>
    <property type="project" value="UniProtKB-UniRule"/>
</dbReference>
<comment type="similarity">
    <text evidence="5">Belongs to the thiamine kinase family.</text>
</comment>
<dbReference type="GO" id="GO:0019165">
    <property type="term" value="F:thiamine kinase activity"/>
    <property type="evidence" value="ECO:0007669"/>
    <property type="project" value="UniProtKB-UniRule"/>
</dbReference>
<keyword evidence="8" id="KW-1185">Reference proteome</keyword>
<dbReference type="OrthoDB" id="179763at2"/>
<dbReference type="SUPFAM" id="SSF56112">
    <property type="entry name" value="Protein kinase-like (PK-like)"/>
    <property type="match status" value="1"/>
</dbReference>
<proteinExistence type="inferred from homology"/>
<dbReference type="HAMAP" id="MF_01604">
    <property type="entry name" value="Thiamine_kinase"/>
    <property type="match status" value="1"/>
</dbReference>
<evidence type="ECO:0000259" key="6">
    <source>
        <dbReference type="Pfam" id="PF01636"/>
    </source>
</evidence>
<dbReference type="Gene3D" id="3.90.1200.10">
    <property type="match status" value="1"/>
</dbReference>
<dbReference type="EC" id="2.7.1.89" evidence="5"/>
<comment type="pathway">
    <text evidence="5">Cofactor biosynthesis; thiamine diphosphate biosynthesis; thiamine phosphate from thiamine: step 1/1.</text>
</comment>
<dbReference type="GO" id="GO:0006772">
    <property type="term" value="P:thiamine metabolic process"/>
    <property type="evidence" value="ECO:0007669"/>
    <property type="project" value="InterPro"/>
</dbReference>
<dbReference type="Proteomes" id="UP000279457">
    <property type="component" value="Unassembled WGS sequence"/>
</dbReference>
<dbReference type="InterPro" id="IPR002575">
    <property type="entry name" value="Aminoglycoside_PTrfase"/>
</dbReference>
<dbReference type="AlphaFoldDB" id="A0A3N6TQU3"/>
<comment type="function">
    <text evidence="5">Catalyzes the phosphorylation of thiamine to thiamine phosphate.</text>
</comment>
<dbReference type="UniPathway" id="UPA00060">
    <property type="reaction ID" value="UER00596"/>
</dbReference>
<evidence type="ECO:0000313" key="8">
    <source>
        <dbReference type="Proteomes" id="UP000279457"/>
    </source>
</evidence>
<keyword evidence="4 5" id="KW-0067">ATP-binding</keyword>
<comment type="caution">
    <text evidence="7">The sequence shown here is derived from an EMBL/GenBank/DDBJ whole genome shotgun (WGS) entry which is preliminary data.</text>
</comment>
<dbReference type="Pfam" id="PF01636">
    <property type="entry name" value="APH"/>
    <property type="match status" value="1"/>
</dbReference>